<evidence type="ECO:0000256" key="2">
    <source>
        <dbReference type="ARBA" id="ARBA00022935"/>
    </source>
</evidence>
<dbReference type="SUPFAM" id="SSF53743">
    <property type="entry name" value="FucI/AraA N-terminal and middle domains"/>
    <property type="match status" value="1"/>
</dbReference>
<dbReference type="PANTHER" id="PTHR38464:SF1">
    <property type="entry name" value="L-ARABINOSE ISOMERASE"/>
    <property type="match status" value="1"/>
</dbReference>
<dbReference type="GO" id="GO:0019569">
    <property type="term" value="P:L-arabinose catabolic process to D-xylulose 5-phosphate"/>
    <property type="evidence" value="ECO:0007669"/>
    <property type="project" value="TreeGrafter"/>
</dbReference>
<keyword evidence="1" id="KW-0479">Metal-binding</keyword>
<evidence type="ECO:0000256" key="5">
    <source>
        <dbReference type="ARBA" id="ARBA00023277"/>
    </source>
</evidence>
<name>A0A2V5K5C9_9BACL</name>
<dbReference type="GO" id="GO:0006004">
    <property type="term" value="P:fucose metabolic process"/>
    <property type="evidence" value="ECO:0007669"/>
    <property type="project" value="InterPro"/>
</dbReference>
<protein>
    <submittedName>
        <fullName evidence="7">Arabinose isomerase</fullName>
    </submittedName>
</protein>
<dbReference type="AlphaFoldDB" id="A0A2V5K5C9"/>
<evidence type="ECO:0000259" key="6">
    <source>
        <dbReference type="Pfam" id="PF02952"/>
    </source>
</evidence>
<evidence type="ECO:0000256" key="3">
    <source>
        <dbReference type="ARBA" id="ARBA00023211"/>
    </source>
</evidence>
<organism evidence="7 8">
    <name type="scientific">Paenibacillus flagellatus</name>
    <dbReference type="NCBI Taxonomy" id="2211139"/>
    <lineage>
        <taxon>Bacteria</taxon>
        <taxon>Bacillati</taxon>
        <taxon>Bacillota</taxon>
        <taxon>Bacilli</taxon>
        <taxon>Bacillales</taxon>
        <taxon>Paenibacillaceae</taxon>
        <taxon>Paenibacillus</taxon>
    </lineage>
</organism>
<dbReference type="InterPro" id="IPR004216">
    <property type="entry name" value="Fuc/Ara_isomerase_C"/>
</dbReference>
<dbReference type="OrthoDB" id="3194672at2"/>
<evidence type="ECO:0000256" key="1">
    <source>
        <dbReference type="ARBA" id="ARBA00022723"/>
    </source>
</evidence>
<dbReference type="Pfam" id="PF02952">
    <property type="entry name" value="Fucose_iso_C"/>
    <property type="match status" value="1"/>
</dbReference>
<keyword evidence="3" id="KW-0464">Manganese</keyword>
<dbReference type="PANTHER" id="PTHR38464">
    <property type="entry name" value="L-ARABINOSE ISOMERASE"/>
    <property type="match status" value="1"/>
</dbReference>
<dbReference type="InterPro" id="IPR009015">
    <property type="entry name" value="Fucose_isomerase_N/cen_sf"/>
</dbReference>
<dbReference type="GO" id="GO:0046872">
    <property type="term" value="F:metal ion binding"/>
    <property type="evidence" value="ECO:0007669"/>
    <property type="project" value="UniProtKB-KW"/>
</dbReference>
<dbReference type="GO" id="GO:0008733">
    <property type="term" value="F:L-arabinose isomerase activity"/>
    <property type="evidence" value="ECO:0007669"/>
    <property type="project" value="InterPro"/>
</dbReference>
<accession>A0A2V5K5C9</accession>
<dbReference type="CDD" id="cd00578">
    <property type="entry name" value="L-fuc_L-ara-isomerases"/>
    <property type="match status" value="1"/>
</dbReference>
<dbReference type="EMBL" id="QJVJ01000008">
    <property type="protein sequence ID" value="PYI53154.1"/>
    <property type="molecule type" value="Genomic_DNA"/>
</dbReference>
<reference evidence="7 8" key="1">
    <citation type="submission" date="2018-05" db="EMBL/GenBank/DDBJ databases">
        <title>Paenibacillus flagellatus sp. nov., isolated from selenium mineral soil.</title>
        <authorList>
            <person name="Dai X."/>
        </authorList>
    </citation>
    <scope>NUCLEOTIDE SEQUENCE [LARGE SCALE GENOMIC DNA]</scope>
    <source>
        <strain evidence="7 8">DXL2</strain>
    </source>
</reference>
<keyword evidence="4 7" id="KW-0413">Isomerase</keyword>
<evidence type="ECO:0000313" key="8">
    <source>
        <dbReference type="Proteomes" id="UP000247476"/>
    </source>
</evidence>
<feature type="domain" description="L-fucose isomerase C-terminal" evidence="6">
    <location>
        <begin position="394"/>
        <end position="496"/>
    </location>
</feature>
<evidence type="ECO:0000313" key="7">
    <source>
        <dbReference type="EMBL" id="PYI53154.1"/>
    </source>
</evidence>
<proteinExistence type="predicted"/>
<dbReference type="InterPro" id="IPR003762">
    <property type="entry name" value="Lara_isomerase"/>
</dbReference>
<keyword evidence="5" id="KW-0119">Carbohydrate metabolism</keyword>
<dbReference type="Proteomes" id="UP000247476">
    <property type="component" value="Unassembled WGS sequence"/>
</dbReference>
<gene>
    <name evidence="7" type="ORF">DLM86_19395</name>
</gene>
<keyword evidence="2" id="KW-0054">Arabinose catabolism</keyword>
<sequence length="500" mass="55282">MSMPNPIKPSKKPRAGLYSVGLRAYWEQFPGLRERLLQYNAFIQKRMSEWAEVYNFGLVDAEDTGREAGEWLNAQQVDIVFCHAATYTTSSTVLQVHQRCQAPAVFLNLQPTARMNYEQSTTGEWLAHCGACPVPEFSNAFERAGLSFRVVNGLLGLDYTPDISLTDETTHERIEAVRAWKRIEEWLRAAGVMRTLRQSRFGFLGNTYGGMLDLYSDFTMVQAQTGLHVVVLEMCDLDRLVKDVTPAEVREKLAHIHAMFRISGDSPSDPIARKPTEEQMEWSAKVAAAQEKLVREYDLDALTYYYHGAPGGAYEKLQSGFIVGHSLLTAGGIPCSGEGDLKTAVAMKIGDIAGAGGSFSEIVAVDYEDETILLGHDGPFHIAISEGKPILRGMGLYHGKQGTGVSVEAKVKPGPITTLNVTQTGDGRLKLIISEGRSTDGPIMRIGNTQTPVKFRLHPDDYMDKWFAEAPTHHCAMTVGHNASLFEKVGELMKIRHVTL</sequence>
<comment type="caution">
    <text evidence="7">The sequence shown here is derived from an EMBL/GenBank/DDBJ whole genome shotgun (WGS) entry which is preliminary data.</text>
</comment>
<keyword evidence="8" id="KW-1185">Reference proteome</keyword>
<dbReference type="InterPro" id="IPR015888">
    <property type="entry name" value="Fuc_isomerase_C"/>
</dbReference>
<dbReference type="GO" id="GO:0008736">
    <property type="term" value="F:L-fucose isomerase activity"/>
    <property type="evidence" value="ECO:0007669"/>
    <property type="project" value="InterPro"/>
</dbReference>
<dbReference type="GO" id="GO:0005829">
    <property type="term" value="C:cytosol"/>
    <property type="evidence" value="ECO:0007669"/>
    <property type="project" value="TreeGrafter"/>
</dbReference>
<dbReference type="SUPFAM" id="SSF50443">
    <property type="entry name" value="FucI/AraA C-terminal domain-like"/>
    <property type="match status" value="1"/>
</dbReference>
<evidence type="ECO:0000256" key="4">
    <source>
        <dbReference type="ARBA" id="ARBA00023235"/>
    </source>
</evidence>
<dbReference type="RefSeq" id="WP_110841703.1">
    <property type="nucleotide sequence ID" value="NZ_QJVJ01000008.1"/>
</dbReference>